<dbReference type="SUPFAM" id="SSF46689">
    <property type="entry name" value="Homeodomain-like"/>
    <property type="match status" value="1"/>
</dbReference>
<feature type="domain" description="Transposase Synechocystis PCC 6803" evidence="1">
    <location>
        <begin position="3"/>
        <end position="118"/>
    </location>
</feature>
<dbReference type="InterPro" id="IPR009057">
    <property type="entry name" value="Homeodomain-like_sf"/>
</dbReference>
<keyword evidence="3" id="KW-1185">Reference proteome</keyword>
<dbReference type="Pfam" id="PF01710">
    <property type="entry name" value="HTH_Tnp_IS630"/>
    <property type="match status" value="1"/>
</dbReference>
<reference evidence="2 3" key="1">
    <citation type="submission" date="2017-11" db="EMBL/GenBank/DDBJ databases">
        <title>Complete genome of a free-living desiccation-tolerant cyanobacterium and its photosynthetic adaptation to extreme terrestrial habitat.</title>
        <authorList>
            <person name="Shang J."/>
        </authorList>
    </citation>
    <scope>NUCLEOTIDE SEQUENCE [LARGE SCALE GENOMIC DNA]</scope>
    <source>
        <strain evidence="2 3">CCNUN1</strain>
    </source>
</reference>
<name>A0A2K8SLE5_9NOSO</name>
<dbReference type="EMBL" id="CP024785">
    <property type="protein sequence ID" value="AUB36306.1"/>
    <property type="molecule type" value="Genomic_DNA"/>
</dbReference>
<dbReference type="InterPro" id="IPR036388">
    <property type="entry name" value="WH-like_DNA-bd_sf"/>
</dbReference>
<dbReference type="KEGG" id="nfl:COO91_02212"/>
<gene>
    <name evidence="2" type="ORF">COO91_02212</name>
</gene>
<protein>
    <submittedName>
        <fullName evidence="2">Transposase</fullName>
    </submittedName>
</protein>
<dbReference type="RefSeq" id="WP_100898281.1">
    <property type="nucleotide sequence ID" value="NZ_CAWNNC010000001.1"/>
</dbReference>
<evidence type="ECO:0000313" key="3">
    <source>
        <dbReference type="Proteomes" id="UP000232003"/>
    </source>
</evidence>
<dbReference type="Gene3D" id="1.10.10.10">
    <property type="entry name" value="Winged helix-like DNA-binding domain superfamily/Winged helix DNA-binding domain"/>
    <property type="match status" value="1"/>
</dbReference>
<dbReference type="InterPro" id="IPR002622">
    <property type="entry name" value="Transposase_14"/>
</dbReference>
<proteinExistence type="predicted"/>
<dbReference type="AlphaFoldDB" id="A0A2K8SLE5"/>
<dbReference type="Proteomes" id="UP000232003">
    <property type="component" value="Chromosome"/>
</dbReference>
<sequence>MKAYSTDLRQKVIDAYKNQEGSQRHLAKRFSVSLTFIQKLIKRYRVSGTIEPFAHGGGNTAKLNSEQIALIVTLVEEENDAILVELCERLEERIGVKVNRATMGRITQKLNLTRKKNVARE</sequence>
<evidence type="ECO:0000313" key="2">
    <source>
        <dbReference type="EMBL" id="AUB36306.1"/>
    </source>
</evidence>
<evidence type="ECO:0000259" key="1">
    <source>
        <dbReference type="Pfam" id="PF01710"/>
    </source>
</evidence>
<organism evidence="2 3">
    <name type="scientific">Nostoc flagelliforme CCNUN1</name>
    <dbReference type="NCBI Taxonomy" id="2038116"/>
    <lineage>
        <taxon>Bacteria</taxon>
        <taxon>Bacillati</taxon>
        <taxon>Cyanobacteriota</taxon>
        <taxon>Cyanophyceae</taxon>
        <taxon>Nostocales</taxon>
        <taxon>Nostocaceae</taxon>
        <taxon>Nostoc</taxon>
    </lineage>
</organism>
<dbReference type="OrthoDB" id="5511915at2"/>
<accession>A0A2K8SLE5</accession>